<name>A0ABW8AJU9_9ACTN</name>
<keyword evidence="3" id="KW-1185">Reference proteome</keyword>
<feature type="domain" description="DUF1902" evidence="1">
    <location>
        <begin position="3"/>
        <end position="41"/>
    </location>
</feature>
<comment type="caution">
    <text evidence="2">The sequence shown here is derived from an EMBL/GenBank/DDBJ whole genome shotgun (WGS) entry which is preliminary data.</text>
</comment>
<dbReference type="Gene3D" id="3.30.2390.10">
    <property type="entry name" value="TTHA1013-like"/>
    <property type="match status" value="1"/>
</dbReference>
<dbReference type="InterPro" id="IPR035069">
    <property type="entry name" value="TTHA1013/TTHA0281-like"/>
</dbReference>
<accession>A0ABW8AJU9</accession>
<dbReference type="RefSeq" id="WP_398275577.1">
    <property type="nucleotide sequence ID" value="NZ_JBITLV010000001.1"/>
</dbReference>
<dbReference type="EMBL" id="JBITLV010000001">
    <property type="protein sequence ID" value="MFI7586253.1"/>
    <property type="molecule type" value="Genomic_DNA"/>
</dbReference>
<protein>
    <submittedName>
        <fullName evidence="2">Type II toxin-antitoxin system HicB family antitoxin</fullName>
    </submittedName>
</protein>
<evidence type="ECO:0000313" key="3">
    <source>
        <dbReference type="Proteomes" id="UP001612915"/>
    </source>
</evidence>
<dbReference type="Proteomes" id="UP001612915">
    <property type="component" value="Unassembled WGS sequence"/>
</dbReference>
<gene>
    <name evidence="2" type="ORF">ACIB24_04190</name>
</gene>
<dbReference type="InterPro" id="IPR015066">
    <property type="entry name" value="DUF1902"/>
</dbReference>
<sequence>MSVITMQYHHEGGSWWAESDDVPGFSALADSLAALRAEVREGLAFHFEDGDVADLDVRELIVDQAASVVSARLSVWESAQVYGTSSGSAAVVDAITSSVGAALAVVYPAGVRGSSSVGCLA</sequence>
<dbReference type="Pfam" id="PF08972">
    <property type="entry name" value="DUF1902"/>
    <property type="match status" value="1"/>
</dbReference>
<organism evidence="2 3">
    <name type="scientific">Spongisporangium articulatum</name>
    <dbReference type="NCBI Taxonomy" id="3362603"/>
    <lineage>
        <taxon>Bacteria</taxon>
        <taxon>Bacillati</taxon>
        <taxon>Actinomycetota</taxon>
        <taxon>Actinomycetes</taxon>
        <taxon>Kineosporiales</taxon>
        <taxon>Kineosporiaceae</taxon>
        <taxon>Spongisporangium</taxon>
    </lineage>
</organism>
<dbReference type="SUPFAM" id="SSF143100">
    <property type="entry name" value="TTHA1013/TTHA0281-like"/>
    <property type="match status" value="1"/>
</dbReference>
<evidence type="ECO:0000259" key="1">
    <source>
        <dbReference type="Pfam" id="PF08972"/>
    </source>
</evidence>
<evidence type="ECO:0000313" key="2">
    <source>
        <dbReference type="EMBL" id="MFI7586253.1"/>
    </source>
</evidence>
<reference evidence="2 3" key="1">
    <citation type="submission" date="2024-10" db="EMBL/GenBank/DDBJ databases">
        <title>The Natural Products Discovery Center: Release of the First 8490 Sequenced Strains for Exploring Actinobacteria Biosynthetic Diversity.</title>
        <authorList>
            <person name="Kalkreuter E."/>
            <person name="Kautsar S.A."/>
            <person name="Yang D."/>
            <person name="Bader C.D."/>
            <person name="Teijaro C.N."/>
            <person name="Fluegel L."/>
            <person name="Davis C.M."/>
            <person name="Simpson J.R."/>
            <person name="Lauterbach L."/>
            <person name="Steele A.D."/>
            <person name="Gui C."/>
            <person name="Meng S."/>
            <person name="Li G."/>
            <person name="Viehrig K."/>
            <person name="Ye F."/>
            <person name="Su P."/>
            <person name="Kiefer A.F."/>
            <person name="Nichols A."/>
            <person name="Cepeda A.J."/>
            <person name="Yan W."/>
            <person name="Fan B."/>
            <person name="Jiang Y."/>
            <person name="Adhikari A."/>
            <person name="Zheng C.-J."/>
            <person name="Schuster L."/>
            <person name="Cowan T.M."/>
            <person name="Smanski M.J."/>
            <person name="Chevrette M.G."/>
            <person name="De Carvalho L.P.S."/>
            <person name="Shen B."/>
        </authorList>
    </citation>
    <scope>NUCLEOTIDE SEQUENCE [LARGE SCALE GENOMIC DNA]</scope>
    <source>
        <strain evidence="2 3">NPDC049639</strain>
    </source>
</reference>
<proteinExistence type="predicted"/>